<feature type="transmembrane region" description="Helical" evidence="1">
    <location>
        <begin position="22"/>
        <end position="46"/>
    </location>
</feature>
<dbReference type="Pfam" id="PF23494">
    <property type="entry name" value="bPH_10"/>
    <property type="match status" value="1"/>
</dbReference>
<name>A0A543KR44_9MICO</name>
<keyword evidence="4" id="KW-1185">Reference proteome</keyword>
<reference evidence="3 4" key="1">
    <citation type="submission" date="2019-06" db="EMBL/GenBank/DDBJ databases">
        <title>Sequencing the genomes of 1000 actinobacteria strains.</title>
        <authorList>
            <person name="Klenk H.-P."/>
        </authorList>
    </citation>
    <scope>NUCLEOTIDE SEQUENCE [LARGE SCALE GENOMIC DNA]</scope>
    <source>
        <strain evidence="3 4">DSM 12362</strain>
    </source>
</reference>
<comment type="caution">
    <text evidence="3">The sequence shown here is derived from an EMBL/GenBank/DDBJ whole genome shotgun (WGS) entry which is preliminary data.</text>
</comment>
<protein>
    <recommendedName>
        <fullName evidence="2">YqeB PH domain-containing protein</fullName>
    </recommendedName>
</protein>
<dbReference type="EMBL" id="VFPU01000001">
    <property type="protein sequence ID" value="TQM97545.1"/>
    <property type="molecule type" value="Genomic_DNA"/>
</dbReference>
<evidence type="ECO:0000313" key="4">
    <source>
        <dbReference type="Proteomes" id="UP000315133"/>
    </source>
</evidence>
<dbReference type="OrthoDB" id="5145029at2"/>
<keyword evidence="1" id="KW-0812">Transmembrane</keyword>
<feature type="transmembrane region" description="Helical" evidence="1">
    <location>
        <begin position="66"/>
        <end position="90"/>
    </location>
</feature>
<keyword evidence="1" id="KW-0472">Membrane</keyword>
<proteinExistence type="predicted"/>
<dbReference type="RefSeq" id="WP_141819184.1">
    <property type="nucleotide sequence ID" value="NZ_BAAAIL010000002.1"/>
</dbReference>
<gene>
    <name evidence="3" type="ORF">FB476_2458</name>
</gene>
<keyword evidence="1" id="KW-1133">Transmembrane helix</keyword>
<evidence type="ECO:0000259" key="2">
    <source>
        <dbReference type="Pfam" id="PF23494"/>
    </source>
</evidence>
<dbReference type="InterPro" id="IPR057798">
    <property type="entry name" value="PH_YqeB"/>
</dbReference>
<evidence type="ECO:0000313" key="3">
    <source>
        <dbReference type="EMBL" id="TQM97545.1"/>
    </source>
</evidence>
<dbReference type="AlphaFoldDB" id="A0A543KR44"/>
<sequence>MATDPSVPAPRRVGGFDRGGQAWVLALFMTGGVGLGALLPLLARWASGLPWVPFQGPLELLSSFDSAWLVWGRPLLGLLAGLGLAAWVLADSPVLEIGPDAVEVRRRGEVERVIPRAKIDAVYRRRGAVVIEGVHGQTLFDADVEGAREAVRDAFVAAGYPWEGARG</sequence>
<feature type="domain" description="YqeB PH" evidence="2">
    <location>
        <begin position="15"/>
        <end position="163"/>
    </location>
</feature>
<evidence type="ECO:0000256" key="1">
    <source>
        <dbReference type="SAM" id="Phobius"/>
    </source>
</evidence>
<organism evidence="3 4">
    <name type="scientific">Ornithinimicrobium humiphilum</name>
    <dbReference type="NCBI Taxonomy" id="125288"/>
    <lineage>
        <taxon>Bacteria</taxon>
        <taxon>Bacillati</taxon>
        <taxon>Actinomycetota</taxon>
        <taxon>Actinomycetes</taxon>
        <taxon>Micrococcales</taxon>
        <taxon>Ornithinimicrobiaceae</taxon>
        <taxon>Ornithinimicrobium</taxon>
    </lineage>
</organism>
<accession>A0A543KR44</accession>
<dbReference type="Proteomes" id="UP000315133">
    <property type="component" value="Unassembled WGS sequence"/>
</dbReference>